<dbReference type="Gene3D" id="3.40.50.880">
    <property type="match status" value="1"/>
</dbReference>
<protein>
    <submittedName>
        <fullName evidence="2">Putative intracellular protease/amidase</fullName>
    </submittedName>
</protein>
<name>A0A1C4DSY6_9BACT</name>
<gene>
    <name evidence="2" type="ORF">GA0116948_10691</name>
</gene>
<dbReference type="GO" id="GO:0008233">
    <property type="term" value="F:peptidase activity"/>
    <property type="evidence" value="ECO:0007669"/>
    <property type="project" value="UniProtKB-KW"/>
</dbReference>
<dbReference type="STRING" id="1335309.GA0116948_10691"/>
<evidence type="ECO:0000313" key="2">
    <source>
        <dbReference type="EMBL" id="SCC34453.1"/>
    </source>
</evidence>
<dbReference type="EMBL" id="FMAR01000006">
    <property type="protein sequence ID" value="SCC34453.1"/>
    <property type="molecule type" value="Genomic_DNA"/>
</dbReference>
<dbReference type="SUPFAM" id="SSF52317">
    <property type="entry name" value="Class I glutamine amidotransferase-like"/>
    <property type="match status" value="1"/>
</dbReference>
<evidence type="ECO:0000313" key="3">
    <source>
        <dbReference type="Proteomes" id="UP000242818"/>
    </source>
</evidence>
<dbReference type="AlphaFoldDB" id="A0A1C4DSY6"/>
<dbReference type="Proteomes" id="UP000242818">
    <property type="component" value="Unassembled WGS sequence"/>
</dbReference>
<dbReference type="GO" id="GO:0006508">
    <property type="term" value="P:proteolysis"/>
    <property type="evidence" value="ECO:0007669"/>
    <property type="project" value="UniProtKB-KW"/>
</dbReference>
<dbReference type="RefSeq" id="WP_089711941.1">
    <property type="nucleotide sequence ID" value="NZ_FMAR01000006.1"/>
</dbReference>
<keyword evidence="2" id="KW-0378">Hydrolase</keyword>
<dbReference type="InterPro" id="IPR002818">
    <property type="entry name" value="DJ-1/PfpI"/>
</dbReference>
<dbReference type="OrthoDB" id="6003696at2"/>
<dbReference type="InterPro" id="IPR029062">
    <property type="entry name" value="Class_I_gatase-like"/>
</dbReference>
<evidence type="ECO:0000259" key="1">
    <source>
        <dbReference type="Pfam" id="PF01965"/>
    </source>
</evidence>
<feature type="domain" description="DJ-1/PfpI" evidence="1">
    <location>
        <begin position="8"/>
        <end position="157"/>
    </location>
</feature>
<organism evidence="2 3">
    <name type="scientific">Chitinophaga costaii</name>
    <dbReference type="NCBI Taxonomy" id="1335309"/>
    <lineage>
        <taxon>Bacteria</taxon>
        <taxon>Pseudomonadati</taxon>
        <taxon>Bacteroidota</taxon>
        <taxon>Chitinophagia</taxon>
        <taxon>Chitinophagales</taxon>
        <taxon>Chitinophagaceae</taxon>
        <taxon>Chitinophaga</taxon>
    </lineage>
</organism>
<accession>A0A1C4DSY6</accession>
<reference evidence="2 3" key="1">
    <citation type="submission" date="2016-08" db="EMBL/GenBank/DDBJ databases">
        <authorList>
            <person name="Seilhamer J.J."/>
        </authorList>
    </citation>
    <scope>NUCLEOTIDE SEQUENCE [LARGE SCALE GENOMIC DNA]</scope>
    <source>
        <strain evidence="2 3">A37T2</strain>
    </source>
</reference>
<dbReference type="Pfam" id="PF01965">
    <property type="entry name" value="DJ-1_PfpI"/>
    <property type="match status" value="1"/>
</dbReference>
<proteinExistence type="predicted"/>
<keyword evidence="2" id="KW-0645">Protease</keyword>
<sequence length="207" mass="22647">MEKRRNCYVLVYKGYADWQPALSMYGLHQCTDLAVTIFSIDSGPVSSAANLSITPYTFLDALHPESIDLLILPGGIALQQHDPALHGILQLLQYMIQQPQPACSEPSTLLVRSGRLEQGTHTSHALPSLPIAAPEHGTACRFLAAYAVDDGNVITVSNTQPVAVEENSSHHFSLMENKDFRCWFGCFHAAGTPLLEKAAPFYPTALR</sequence>
<keyword evidence="3" id="KW-1185">Reference proteome</keyword>